<reference evidence="2" key="1">
    <citation type="submission" date="2022-10" db="EMBL/GenBank/DDBJ databases">
        <authorList>
            <person name="Yu W.X."/>
        </authorList>
    </citation>
    <scope>NUCLEOTIDE SEQUENCE</scope>
    <source>
        <strain evidence="2">AAT</strain>
    </source>
</reference>
<gene>
    <name evidence="2" type="ORF">OM075_07835</name>
</gene>
<dbReference type="InterPro" id="IPR019853">
    <property type="entry name" value="GldB-like"/>
</dbReference>
<name>A0AAE3SED1_9BACT</name>
<sequence length="336" mass="39002">MRISYKISIISLLVLGLASCVNKSLHPDVSDVQVDFKVIPFYQELNQLDSLDVRASIAPLRQKYPQFLEAFNKQIIKIGGYERVDYPQRLMSFVNYDANQDIIKKSKEVFPSFDGFKQELEGGFKHYKHYFPNAHVPDIFLMVSGFSQSIAVDSAWVGVSIEKYLGTDCEFYEWLGIAKYLRKGMTKEKMASDVLRAMALTNYDYDRQKDDVINHMVYTGKIKYFVKHMFPDIADTLLFDYSAYQMKWCLDNEENMWSSLVEWKHLFSNDRMLIQKYTGDAPFTANFGENSAPRGGEFLGYKIVEAYMKNNDDVTLQDLMFEEDGRKILAASHYRP</sequence>
<dbReference type="Pfam" id="PF25594">
    <property type="entry name" value="GldB_lipo"/>
    <property type="match status" value="1"/>
</dbReference>
<feature type="signal peptide" evidence="1">
    <location>
        <begin position="1"/>
        <end position="23"/>
    </location>
</feature>
<dbReference type="AlphaFoldDB" id="A0AAE3SED1"/>
<organism evidence="2 3">
    <name type="scientific">Plebeiibacterium sediminum</name>
    <dbReference type="NCBI Taxonomy" id="2992112"/>
    <lineage>
        <taxon>Bacteria</taxon>
        <taxon>Pseudomonadati</taxon>
        <taxon>Bacteroidota</taxon>
        <taxon>Bacteroidia</taxon>
        <taxon>Marinilabiliales</taxon>
        <taxon>Marinilabiliaceae</taxon>
        <taxon>Plebeiibacterium</taxon>
    </lineage>
</organism>
<evidence type="ECO:0000256" key="1">
    <source>
        <dbReference type="SAM" id="SignalP"/>
    </source>
</evidence>
<dbReference type="EMBL" id="JAPDPJ010000013">
    <property type="protein sequence ID" value="MCW3786373.1"/>
    <property type="molecule type" value="Genomic_DNA"/>
</dbReference>
<keyword evidence="1" id="KW-0732">Signal</keyword>
<evidence type="ECO:0000313" key="2">
    <source>
        <dbReference type="EMBL" id="MCW3786373.1"/>
    </source>
</evidence>
<dbReference type="RefSeq" id="WP_301189937.1">
    <property type="nucleotide sequence ID" value="NZ_JAPDPJ010000013.1"/>
</dbReference>
<protein>
    <submittedName>
        <fullName evidence="2">Gliding motility protein GldB</fullName>
    </submittedName>
</protein>
<dbReference type="PROSITE" id="PS51257">
    <property type="entry name" value="PROKAR_LIPOPROTEIN"/>
    <property type="match status" value="1"/>
</dbReference>
<accession>A0AAE3SED1</accession>
<proteinExistence type="predicted"/>
<feature type="chain" id="PRO_5042054477" evidence="1">
    <location>
        <begin position="24"/>
        <end position="336"/>
    </location>
</feature>
<evidence type="ECO:0000313" key="3">
    <source>
        <dbReference type="Proteomes" id="UP001209229"/>
    </source>
</evidence>
<dbReference type="Proteomes" id="UP001209229">
    <property type="component" value="Unassembled WGS sequence"/>
</dbReference>
<keyword evidence="3" id="KW-1185">Reference proteome</keyword>
<comment type="caution">
    <text evidence="2">The sequence shown here is derived from an EMBL/GenBank/DDBJ whole genome shotgun (WGS) entry which is preliminary data.</text>
</comment>